<dbReference type="Pfam" id="PF08628">
    <property type="entry name" value="Nexin_C"/>
    <property type="match status" value="1"/>
</dbReference>
<reference evidence="4" key="1">
    <citation type="submission" date="2019-08" db="EMBL/GenBank/DDBJ databases">
        <title>The improved chromosome-level genome for the pearl oyster Pinctada fucata martensii using PacBio sequencing and Hi-C.</title>
        <authorList>
            <person name="Zheng Z."/>
        </authorList>
    </citation>
    <scope>NUCLEOTIDE SEQUENCE</scope>
    <source>
        <strain evidence="4">ZZ-2019</strain>
        <tissue evidence="4">Adductor muscle</tissue>
    </source>
</reference>
<dbReference type="GO" id="GO:0035091">
    <property type="term" value="F:phosphatidylinositol binding"/>
    <property type="evidence" value="ECO:0007669"/>
    <property type="project" value="InterPro"/>
</dbReference>
<evidence type="ECO:0000313" key="4">
    <source>
        <dbReference type="EMBL" id="KAK3101648.1"/>
    </source>
</evidence>
<dbReference type="InterPro" id="IPR044926">
    <property type="entry name" value="RGS_subdomain_2"/>
</dbReference>
<dbReference type="SUPFAM" id="SSF56349">
    <property type="entry name" value="DNA breaking-rejoining enzymes"/>
    <property type="match status" value="1"/>
</dbReference>
<dbReference type="InterPro" id="IPR036871">
    <property type="entry name" value="PX_dom_sf"/>
</dbReference>
<dbReference type="GO" id="GO:0097352">
    <property type="term" value="P:autophagosome maturation"/>
    <property type="evidence" value="ECO:0007669"/>
    <property type="project" value="TreeGrafter"/>
</dbReference>
<dbReference type="SUPFAM" id="SSF48097">
    <property type="entry name" value="Regulator of G-protein signaling, RGS"/>
    <property type="match status" value="1"/>
</dbReference>
<name>A0AA88YB72_PINIB</name>
<gene>
    <name evidence="4" type="ORF">FSP39_005188</name>
</gene>
<dbReference type="SMART" id="SM00315">
    <property type="entry name" value="RGS"/>
    <property type="match status" value="1"/>
</dbReference>
<dbReference type="InterPro" id="IPR013937">
    <property type="entry name" value="Sorting_nexin_C"/>
</dbReference>
<dbReference type="AlphaFoldDB" id="A0AA88YB72"/>
<feature type="domain" description="PX" evidence="3">
    <location>
        <begin position="291"/>
        <end position="407"/>
    </location>
</feature>
<keyword evidence="5" id="KW-1185">Reference proteome</keyword>
<evidence type="ECO:0008006" key="6">
    <source>
        <dbReference type="Google" id="ProtNLM"/>
    </source>
</evidence>
<dbReference type="PANTHER" id="PTHR22775">
    <property type="entry name" value="SORTING NEXIN"/>
    <property type="match status" value="1"/>
</dbReference>
<dbReference type="Pfam" id="PF00787">
    <property type="entry name" value="PX"/>
    <property type="match status" value="1"/>
</dbReference>
<dbReference type="InterPro" id="IPR016137">
    <property type="entry name" value="RGS"/>
</dbReference>
<feature type="domain" description="RGS" evidence="2">
    <location>
        <begin position="87"/>
        <end position="205"/>
    </location>
</feature>
<evidence type="ECO:0000313" key="5">
    <source>
        <dbReference type="Proteomes" id="UP001186944"/>
    </source>
</evidence>
<dbReference type="GO" id="GO:0003677">
    <property type="term" value="F:DNA binding"/>
    <property type="evidence" value="ECO:0007669"/>
    <property type="project" value="InterPro"/>
</dbReference>
<dbReference type="PANTHER" id="PTHR22775:SF44">
    <property type="entry name" value="SORTING NEXIN-14"/>
    <property type="match status" value="1"/>
</dbReference>
<evidence type="ECO:0000259" key="3">
    <source>
        <dbReference type="PROSITE" id="PS50195"/>
    </source>
</evidence>
<dbReference type="InterPro" id="IPR011010">
    <property type="entry name" value="DNA_brk_join_enz"/>
</dbReference>
<dbReference type="Gene3D" id="3.30.1520.10">
    <property type="entry name" value="Phox-like domain"/>
    <property type="match status" value="1"/>
</dbReference>
<dbReference type="SMART" id="SM00312">
    <property type="entry name" value="PX"/>
    <property type="match status" value="1"/>
</dbReference>
<proteinExistence type="predicted"/>
<organism evidence="4 5">
    <name type="scientific">Pinctada imbricata</name>
    <name type="common">Atlantic pearl-oyster</name>
    <name type="synonym">Pinctada martensii</name>
    <dbReference type="NCBI Taxonomy" id="66713"/>
    <lineage>
        <taxon>Eukaryota</taxon>
        <taxon>Metazoa</taxon>
        <taxon>Spiralia</taxon>
        <taxon>Lophotrochozoa</taxon>
        <taxon>Mollusca</taxon>
        <taxon>Bivalvia</taxon>
        <taxon>Autobranchia</taxon>
        <taxon>Pteriomorphia</taxon>
        <taxon>Pterioida</taxon>
        <taxon>Pterioidea</taxon>
        <taxon>Pteriidae</taxon>
        <taxon>Pinctada</taxon>
    </lineage>
</organism>
<dbReference type="GO" id="GO:0005770">
    <property type="term" value="C:late endosome"/>
    <property type="evidence" value="ECO:0007669"/>
    <property type="project" value="TreeGrafter"/>
</dbReference>
<dbReference type="Pfam" id="PF00615">
    <property type="entry name" value="RGS"/>
    <property type="match status" value="1"/>
</dbReference>
<dbReference type="EMBL" id="VSWD01000005">
    <property type="protein sequence ID" value="KAK3101648.1"/>
    <property type="molecule type" value="Genomic_DNA"/>
</dbReference>
<evidence type="ECO:0000259" key="2">
    <source>
        <dbReference type="PROSITE" id="PS50132"/>
    </source>
</evidence>
<dbReference type="InterPro" id="IPR001683">
    <property type="entry name" value="PX_dom"/>
</dbReference>
<dbReference type="SUPFAM" id="SSF64268">
    <property type="entry name" value="PX domain"/>
    <property type="match status" value="1"/>
</dbReference>
<sequence length="689" mass="78427">MLRTSDELFISTMKPHKGVSRDTISRWIKTILCLSGINIAVFTAHSTRAASTSAANKAGVPLKDILKYAGCIRDVLNRDNPTYLYPFMQFLKNEASINVLQFNLACEDFNTRILSPELSQGELVELHNMAKDLYKTYCSHTAQDRIKFDEKIIEELQEIVEGPPDQVLRLRTSTPLFKAYDHTYNLLENTFLPLFHQSDPFYTMLCGSRDPTSITKSSSRQPEKKSFGFSNIGHKLKGVFKSGDMRSLPEGENFEDADRLTIASCSSLDDEVSESLELELPDFTVDLSTWRVCIPRVGARPEPDNMKKQFLVFIIDVRRVGMTSSTQINGTRYNEFYVLESKLAEFHGDLLLDCQLPPKKIVGTGKQEFIEGKKELFEQYLQKLLTKPFLKGSQLLFSFLTTEEQFTSSFLPDINLGKMFKSGAMKLVKEKGKHLETFLQTFEQSTISPPPRSSKSERRGSDVSLKSTSSEKLCGGLYENNANCSTDSFNSNASSSSYDCVNVASEPQDQCQEIEGAYDIFVYIARYVYSVPDWFHHILMTGRILAKSTIENYLEWFIEQKIDQVSQEHRVVRLVHLLRVLIYCRTDEEKRERFQKTLQGSLDFIPKPFVSVVGRSNHENGTKLLLEVLQQPKLNKQCRNFLQADPSKEVLLDVSSTSSDSSDDQFISPLTRLGQGNVSRSLDQRMKFR</sequence>
<dbReference type="PROSITE" id="PS50132">
    <property type="entry name" value="RGS"/>
    <property type="match status" value="1"/>
</dbReference>
<accession>A0AA88YB72</accession>
<dbReference type="PROSITE" id="PS50195">
    <property type="entry name" value="PX"/>
    <property type="match status" value="1"/>
</dbReference>
<dbReference type="Proteomes" id="UP001186944">
    <property type="component" value="Unassembled WGS sequence"/>
</dbReference>
<comment type="caution">
    <text evidence="4">The sequence shown here is derived from an EMBL/GenBank/DDBJ whole genome shotgun (WGS) entry which is preliminary data.</text>
</comment>
<dbReference type="InterPro" id="IPR036305">
    <property type="entry name" value="RGS_sf"/>
</dbReference>
<dbReference type="Gene3D" id="1.10.167.10">
    <property type="entry name" value="Regulator of G-protein Signalling 4, domain 2"/>
    <property type="match status" value="1"/>
</dbReference>
<feature type="region of interest" description="Disordered" evidence="1">
    <location>
        <begin position="443"/>
        <end position="467"/>
    </location>
</feature>
<evidence type="ECO:0000256" key="1">
    <source>
        <dbReference type="SAM" id="MobiDB-lite"/>
    </source>
</evidence>
<protein>
    <recommendedName>
        <fullName evidence="6">PX domain-containing protein</fullName>
    </recommendedName>
</protein>